<reference evidence="1 2" key="1">
    <citation type="journal article" date="2018" name="Antonie Van Leeuwenhoek">
        <title>Larkinella terrae sp. nov., isolated from soil on Jeju Island, South Korea.</title>
        <authorList>
            <person name="Ten L.N."/>
            <person name="Jeon J."/>
            <person name="Park S.J."/>
            <person name="Park S."/>
            <person name="Lee S.Y."/>
            <person name="Kim M.K."/>
            <person name="Jung H.Y."/>
        </authorList>
    </citation>
    <scope>NUCLEOTIDE SEQUENCE [LARGE SCALE GENOMIC DNA]</scope>
    <source>
        <strain evidence="1 2">KCTC 52001</strain>
    </source>
</reference>
<protein>
    <recommendedName>
        <fullName evidence="3">Histidine kinase</fullName>
    </recommendedName>
</protein>
<evidence type="ECO:0008006" key="3">
    <source>
        <dbReference type="Google" id="ProtNLM"/>
    </source>
</evidence>
<comment type="caution">
    <text evidence="1">The sequence shown here is derived from an EMBL/GenBank/DDBJ whole genome shotgun (WGS) entry which is preliminary data.</text>
</comment>
<sequence>MEDAILEIQGNLVVVREMMNRCAEHPEQLDNHLLGQIKVQLLDLITVTELLIVNNQAPSFPPPSLDGLSPDHQN</sequence>
<dbReference type="OrthoDB" id="965948at2"/>
<organism evidence="1 2">
    <name type="scientific">Larkinella terrae</name>
    <dbReference type="NCBI Taxonomy" id="2025311"/>
    <lineage>
        <taxon>Bacteria</taxon>
        <taxon>Pseudomonadati</taxon>
        <taxon>Bacteroidota</taxon>
        <taxon>Cytophagia</taxon>
        <taxon>Cytophagales</taxon>
        <taxon>Spirosomataceae</taxon>
        <taxon>Larkinella</taxon>
    </lineage>
</organism>
<name>A0A7K0EF00_9BACT</name>
<evidence type="ECO:0000313" key="2">
    <source>
        <dbReference type="Proteomes" id="UP000441754"/>
    </source>
</evidence>
<keyword evidence="2" id="KW-1185">Reference proteome</keyword>
<dbReference type="RefSeq" id="WP_154172589.1">
    <property type="nucleotide sequence ID" value="NZ_WJXZ01000001.1"/>
</dbReference>
<evidence type="ECO:0000313" key="1">
    <source>
        <dbReference type="EMBL" id="MRS60036.1"/>
    </source>
</evidence>
<dbReference type="EMBL" id="WJXZ01000001">
    <property type="protein sequence ID" value="MRS60036.1"/>
    <property type="molecule type" value="Genomic_DNA"/>
</dbReference>
<gene>
    <name evidence="1" type="ORF">GJJ30_01935</name>
</gene>
<dbReference type="Proteomes" id="UP000441754">
    <property type="component" value="Unassembled WGS sequence"/>
</dbReference>
<accession>A0A7K0EF00</accession>
<proteinExistence type="predicted"/>
<dbReference type="AlphaFoldDB" id="A0A7K0EF00"/>